<dbReference type="GO" id="GO:0051082">
    <property type="term" value="F:unfolded protein binding"/>
    <property type="evidence" value="ECO:0007669"/>
    <property type="project" value="InterPro"/>
</dbReference>
<feature type="compositionally biased region" description="Acidic residues" evidence="9">
    <location>
        <begin position="1077"/>
        <end position="1102"/>
    </location>
</feature>
<keyword evidence="4" id="KW-0547">Nucleotide-binding</keyword>
<comment type="function">
    <text evidence="8">Required for maturation of ribosomal RNAs and formation of the large ribosomal subunit.</text>
</comment>
<dbReference type="InterPro" id="IPR020568">
    <property type="entry name" value="Ribosomal_Su5_D2-typ_SF"/>
</dbReference>
<dbReference type="Pfam" id="PF06732">
    <property type="entry name" value="Pescadillo_N"/>
    <property type="match status" value="1"/>
</dbReference>
<keyword evidence="10" id="KW-0812">Transmembrane</keyword>
<dbReference type="CDD" id="cd17709">
    <property type="entry name" value="BRCT_pescadillo_like"/>
    <property type="match status" value="1"/>
</dbReference>
<keyword evidence="3 8" id="KW-0698">rRNA processing</keyword>
<evidence type="ECO:0000256" key="8">
    <source>
        <dbReference type="HAMAP-Rule" id="MF_03028"/>
    </source>
</evidence>
<dbReference type="InterPro" id="IPR036420">
    <property type="entry name" value="BRCT_dom_sf"/>
</dbReference>
<evidence type="ECO:0000256" key="4">
    <source>
        <dbReference type="ARBA" id="ARBA00022741"/>
    </source>
</evidence>
<dbReference type="EMBL" id="HBIZ01050073">
    <property type="protein sequence ID" value="CAE0779390.1"/>
    <property type="molecule type" value="Transcribed_RNA"/>
</dbReference>
<evidence type="ECO:0000256" key="3">
    <source>
        <dbReference type="ARBA" id="ARBA00022552"/>
    </source>
</evidence>
<feature type="transmembrane region" description="Helical" evidence="10">
    <location>
        <begin position="867"/>
        <end position="885"/>
    </location>
</feature>
<dbReference type="GO" id="GO:0000463">
    <property type="term" value="P:maturation of LSU-rRNA from tricistronic rRNA transcript (SSU-rRNA, 5.8S rRNA, LSU-rRNA)"/>
    <property type="evidence" value="ECO:0007669"/>
    <property type="project" value="UniProtKB-UniRule"/>
</dbReference>
<proteinExistence type="inferred from homology"/>
<feature type="compositionally biased region" description="Acidic residues" evidence="9">
    <location>
        <begin position="491"/>
        <end position="536"/>
    </location>
</feature>
<dbReference type="Pfam" id="PF16589">
    <property type="entry name" value="BRCT_2"/>
    <property type="match status" value="1"/>
</dbReference>
<dbReference type="Pfam" id="PF00183">
    <property type="entry name" value="HSP90"/>
    <property type="match status" value="2"/>
</dbReference>
<sequence>MAKAGEAAKARADRKAHIKQKKKFKNRNAIGKARKNVGSAAKYITRTQAVKKLQVTLKDFRRLCILKGIYPREPKKKFKGGNTTYYFAKDVAFLAHEPLLDKFREQKAFLKKIRRAVGRHDKKIAMRLDARRPEYRLDHLIRERYPTFLDALHELDDALCLVHLFASIAPSQYVEASRVHNCNRLAREFQAYVTQTRSLRKVFVSIKGFYYQAEISGVTLTWIVPHAFAQQPSMQVDYRVMLSFLELYEALMTFVNFKLYHSLGLAYPPQIDAQRDDSGAFLSAMLLRSKAIDSGSVAAPVAAAPSSAKAPTQSQLQALKRKLEQVERDAAVEKPSDQVGGGAPDDDLAPMLDDSVPDEIATLRTLFKGCVFFCGRESPIASLELLVLACGGKLGWEGEASAFDAASASITHQVVDRPCAPSGLPPTREVVQPQWVYDCVNARSLLPTHAYRPGKLCPPHLSPFLDGSEGYTPKERLQAAIGEMATRDGEIDGEIDAEIDREIDGDDDEGEEEEEEEESEDEEEEIEDAEDEEEDDAPKTKKVKKTVSDWELINDAKALWTRNPADITEEEYKSFYQSLTKDFGEPLTHTHFSAEGEVEFKSILYIPKEAGHDVYNDYYKKQNNLKLYVRRVMITDEFDELLPKYLGFIKGVVDSDSLPLNVSREMLQQNKVLKVIGKKMTRKALAMIKSLADADKKDGDEEEEEEEGEESPKKDESEVDKEDGESKYDQFWKSFGKYIKMGLIEDAANRTRLAKLLRYATSKSGDKEISLEEYVANMKDDQKNIYYISGDDKDSLMKSPSVEKLLAKDIEIIFMTDAVDEYTVRRGAHRPYHSAMVLHRAMFLFFRLAIFLITLVELALSNLMSSCLNVFTIFLTLSPPSLIIARHHLFRQHSLHILSCFALQVQHLTEFEGKRLINASREGLKLEEGDKEKKREELYKEMFKPFLDFAKETLGKKVEKVSISKHLVKSPVVVLSADYGWTAQMEKVMKSQAFADQSKFEFMKSKRMFEVNPRHPMIIELNNKIKEGASDDNTKDAVMSLYLSAVVSAGYQLTPEDAQDFSSRITRIVTSGLGVDADAELAPELDVPEDAEEEEEEEEEEESSTKEEL</sequence>
<evidence type="ECO:0000313" key="12">
    <source>
        <dbReference type="EMBL" id="CAE0779390.1"/>
    </source>
</evidence>
<organism evidence="12">
    <name type="scientific">Chrysotila carterae</name>
    <name type="common">Marine alga</name>
    <name type="synonym">Syracosphaera carterae</name>
    <dbReference type="NCBI Taxonomy" id="13221"/>
    <lineage>
        <taxon>Eukaryota</taxon>
        <taxon>Haptista</taxon>
        <taxon>Haptophyta</taxon>
        <taxon>Prymnesiophyceae</taxon>
        <taxon>Isochrysidales</taxon>
        <taxon>Isochrysidaceae</taxon>
        <taxon>Chrysotila</taxon>
    </lineage>
</organism>
<dbReference type="PANTHER" id="PTHR12221">
    <property type="entry name" value="PESCADILLO - RELATED"/>
    <property type="match status" value="1"/>
</dbReference>
<evidence type="ECO:0000256" key="6">
    <source>
        <dbReference type="ARBA" id="ARBA00023186"/>
    </source>
</evidence>
<dbReference type="SUPFAM" id="SSF110942">
    <property type="entry name" value="HSP90 C-terminal domain"/>
    <property type="match status" value="1"/>
</dbReference>
<dbReference type="InterPro" id="IPR037196">
    <property type="entry name" value="HSP90_C"/>
</dbReference>
<keyword evidence="10" id="KW-1133">Transmembrane helix</keyword>
<feature type="region of interest" description="Disordered" evidence="9">
    <location>
        <begin position="330"/>
        <end position="353"/>
    </location>
</feature>
<dbReference type="GO" id="GO:0005524">
    <property type="term" value="F:ATP binding"/>
    <property type="evidence" value="ECO:0007669"/>
    <property type="project" value="UniProtKB-KW"/>
</dbReference>
<dbReference type="SUPFAM" id="SSF52113">
    <property type="entry name" value="BRCT domain"/>
    <property type="match status" value="1"/>
</dbReference>
<keyword evidence="5" id="KW-0067">ATP-binding</keyword>
<comment type="subcellular location">
    <subcellularLocation>
        <location evidence="8">Nucleus</location>
        <location evidence="8">Nucleolus</location>
    </subcellularLocation>
    <subcellularLocation>
        <location evidence="8">Nucleus</location>
        <location evidence="8">Nucleoplasm</location>
    </subcellularLocation>
</comment>
<accession>A0A7S4BX55</accession>
<keyword evidence="6" id="KW-0143">Chaperone</keyword>
<dbReference type="SUPFAM" id="SSF54211">
    <property type="entry name" value="Ribosomal protein S5 domain 2-like"/>
    <property type="match status" value="1"/>
</dbReference>
<evidence type="ECO:0000256" key="9">
    <source>
        <dbReference type="SAM" id="MobiDB-lite"/>
    </source>
</evidence>
<evidence type="ECO:0000259" key="11">
    <source>
        <dbReference type="PROSITE" id="PS50172"/>
    </source>
</evidence>
<dbReference type="PANTHER" id="PTHR12221:SF6">
    <property type="entry name" value="PESCADILLO HOMOLOG"/>
    <property type="match status" value="1"/>
</dbReference>
<dbReference type="GO" id="GO:0000466">
    <property type="term" value="P:maturation of 5.8S rRNA from tricistronic rRNA transcript (SSU-rRNA, 5.8S rRNA, LSU-rRNA)"/>
    <property type="evidence" value="ECO:0007669"/>
    <property type="project" value="UniProtKB-UniRule"/>
</dbReference>
<feature type="region of interest" description="Disordered" evidence="9">
    <location>
        <begin position="1"/>
        <end position="22"/>
    </location>
</feature>
<dbReference type="GO" id="GO:0043021">
    <property type="term" value="F:ribonucleoprotein complex binding"/>
    <property type="evidence" value="ECO:0007669"/>
    <property type="project" value="UniProtKB-UniRule"/>
</dbReference>
<evidence type="ECO:0000256" key="1">
    <source>
        <dbReference type="ARBA" id="ARBA00008239"/>
    </source>
</evidence>
<keyword evidence="10" id="KW-0472">Membrane</keyword>
<feature type="compositionally biased region" description="Acidic residues" evidence="9">
    <location>
        <begin position="700"/>
        <end position="709"/>
    </location>
</feature>
<reference evidence="12" key="1">
    <citation type="submission" date="2021-01" db="EMBL/GenBank/DDBJ databases">
        <authorList>
            <person name="Corre E."/>
            <person name="Pelletier E."/>
            <person name="Niang G."/>
            <person name="Scheremetjew M."/>
            <person name="Finn R."/>
            <person name="Kale V."/>
            <person name="Holt S."/>
            <person name="Cochrane G."/>
            <person name="Meng A."/>
            <person name="Brown T."/>
            <person name="Cohen L."/>
        </authorList>
    </citation>
    <scope>NUCLEOTIDE SEQUENCE</scope>
    <source>
        <strain evidence="12">CCMP645</strain>
    </source>
</reference>
<dbReference type="InterPro" id="IPR001357">
    <property type="entry name" value="BRCT_dom"/>
</dbReference>
<feature type="region of interest" description="Disordered" evidence="9">
    <location>
        <begin position="484"/>
        <end position="544"/>
    </location>
</feature>
<dbReference type="GO" id="GO:0030687">
    <property type="term" value="C:preribosome, large subunit precursor"/>
    <property type="evidence" value="ECO:0007669"/>
    <property type="project" value="UniProtKB-UniRule"/>
</dbReference>
<dbReference type="FunFam" id="1.20.120.790:FF:000001">
    <property type="entry name" value="Heat shock protein 90 alpha"/>
    <property type="match status" value="1"/>
</dbReference>
<dbReference type="PROSITE" id="PS50172">
    <property type="entry name" value="BRCT"/>
    <property type="match status" value="1"/>
</dbReference>
<feature type="region of interest" description="Disordered" evidence="9">
    <location>
        <begin position="1076"/>
        <end position="1109"/>
    </location>
</feature>
<dbReference type="GO" id="GO:0140662">
    <property type="term" value="F:ATP-dependent protein folding chaperone"/>
    <property type="evidence" value="ECO:0007669"/>
    <property type="project" value="InterPro"/>
</dbReference>
<comment type="similarity">
    <text evidence="1">Belongs to the heat shock protein 90 family.</text>
</comment>
<dbReference type="Gene3D" id="3.30.230.80">
    <property type="match status" value="1"/>
</dbReference>
<dbReference type="GO" id="GO:0005654">
    <property type="term" value="C:nucleoplasm"/>
    <property type="evidence" value="ECO:0007669"/>
    <property type="project" value="UniProtKB-SubCell"/>
</dbReference>
<dbReference type="InterPro" id="IPR010613">
    <property type="entry name" value="PES"/>
</dbReference>
<dbReference type="Gene3D" id="3.40.50.11260">
    <property type="match status" value="1"/>
</dbReference>
<feature type="region of interest" description="Disordered" evidence="9">
    <location>
        <begin position="693"/>
        <end position="725"/>
    </location>
</feature>
<feature type="compositionally biased region" description="Basic and acidic residues" evidence="9">
    <location>
        <begin position="1"/>
        <end position="15"/>
    </location>
</feature>
<dbReference type="GO" id="GO:0016887">
    <property type="term" value="F:ATP hydrolysis activity"/>
    <property type="evidence" value="ECO:0007669"/>
    <property type="project" value="InterPro"/>
</dbReference>
<protein>
    <recommendedName>
        <fullName evidence="8">Pescadillo homolog</fullName>
    </recommendedName>
</protein>
<keyword evidence="7 8" id="KW-0539">Nucleus</keyword>
<name>A0A7S4BX55_CHRCT</name>
<dbReference type="HAMAP" id="MF_03028">
    <property type="entry name" value="Pescadillo"/>
    <property type="match status" value="1"/>
</dbReference>
<feature type="domain" description="BRCT" evidence="11">
    <location>
        <begin position="362"/>
        <end position="453"/>
    </location>
</feature>
<evidence type="ECO:0000256" key="2">
    <source>
        <dbReference type="ARBA" id="ARBA00022517"/>
    </source>
</evidence>
<dbReference type="InterPro" id="IPR001404">
    <property type="entry name" value="Hsp90_fam"/>
</dbReference>
<keyword evidence="2 8" id="KW-0690">Ribosome biogenesis</keyword>
<dbReference type="GO" id="GO:0070545">
    <property type="term" value="C:PeBoW complex"/>
    <property type="evidence" value="ECO:0007669"/>
    <property type="project" value="TreeGrafter"/>
</dbReference>
<gene>
    <name evidence="12" type="ORF">PCAR00345_LOCUS32029</name>
</gene>
<evidence type="ECO:0000256" key="10">
    <source>
        <dbReference type="SAM" id="Phobius"/>
    </source>
</evidence>
<dbReference type="Gene3D" id="1.20.120.790">
    <property type="entry name" value="Heat shock protein 90, C-terminal domain"/>
    <property type="match status" value="1"/>
</dbReference>
<feature type="transmembrane region" description="Helical" evidence="10">
    <location>
        <begin position="841"/>
        <end position="860"/>
    </location>
</feature>
<dbReference type="Gene3D" id="3.40.50.10190">
    <property type="entry name" value="BRCT domain"/>
    <property type="match status" value="1"/>
</dbReference>
<comment type="similarity">
    <text evidence="8">Belongs to the pescadillo family.</text>
</comment>
<evidence type="ECO:0000256" key="7">
    <source>
        <dbReference type="ARBA" id="ARBA00023242"/>
    </source>
</evidence>
<evidence type="ECO:0000256" key="5">
    <source>
        <dbReference type="ARBA" id="ARBA00022840"/>
    </source>
</evidence>
<dbReference type="GO" id="GO:0003723">
    <property type="term" value="F:RNA binding"/>
    <property type="evidence" value="ECO:0007669"/>
    <property type="project" value="TreeGrafter"/>
</dbReference>
<dbReference type="AlphaFoldDB" id="A0A7S4BX55"/>